<gene>
    <name evidence="3" type="ORF">G3W61_27335</name>
</gene>
<evidence type="ECO:0000313" key="3">
    <source>
        <dbReference type="EMBL" id="NEL79944.1"/>
    </source>
</evidence>
<dbReference type="PANTHER" id="PTHR47234">
    <property type="match status" value="1"/>
</dbReference>
<evidence type="ECO:0000259" key="2">
    <source>
        <dbReference type="Pfam" id="PF07715"/>
    </source>
</evidence>
<dbReference type="AlphaFoldDB" id="A0A7X5N2X3"/>
<dbReference type="Pfam" id="PF07715">
    <property type="entry name" value="Plug"/>
    <property type="match status" value="1"/>
</dbReference>
<dbReference type="InterPro" id="IPR037066">
    <property type="entry name" value="Plug_dom_sf"/>
</dbReference>
<evidence type="ECO:0000313" key="4">
    <source>
        <dbReference type="Proteomes" id="UP000471082"/>
    </source>
</evidence>
<organism evidence="3 4">
    <name type="scientific">Xanthomonas perforans</name>
    <dbReference type="NCBI Taxonomy" id="442694"/>
    <lineage>
        <taxon>Bacteria</taxon>
        <taxon>Pseudomonadati</taxon>
        <taxon>Pseudomonadota</taxon>
        <taxon>Gammaproteobacteria</taxon>
        <taxon>Lysobacterales</taxon>
        <taxon>Lysobacteraceae</taxon>
        <taxon>Xanthomonas</taxon>
    </lineage>
</organism>
<feature type="signal peptide" evidence="1">
    <location>
        <begin position="1"/>
        <end position="18"/>
    </location>
</feature>
<feature type="chain" id="PRO_5031435164" evidence="1">
    <location>
        <begin position="19"/>
        <end position="144"/>
    </location>
</feature>
<evidence type="ECO:0000256" key="1">
    <source>
        <dbReference type="SAM" id="SignalP"/>
    </source>
</evidence>
<feature type="non-terminal residue" evidence="3">
    <location>
        <position position="144"/>
    </location>
</feature>
<dbReference type="InterPro" id="IPR012910">
    <property type="entry name" value="Plug_dom"/>
</dbReference>
<comment type="caution">
    <text evidence="3">The sequence shown here is derived from an EMBL/GenBank/DDBJ whole genome shotgun (WGS) entry which is preliminary data.</text>
</comment>
<dbReference type="Proteomes" id="UP000471082">
    <property type="component" value="Unassembled WGS sequence"/>
</dbReference>
<sequence length="144" mass="14892">MGLAVAAVLSANAQAQQAAPGATTLDTVIVTGTRASDRTVLESTVPVDVLTAEDIRKAGVVNGELGSALQALLPSFNFPRQSNSGGADHIRAAQLRGLSPDQVLVLVNGKRRHTSALVNTDSKIGKGTTPVDFNSIPINAIKRI</sequence>
<keyword evidence="3" id="KW-0675">Receptor</keyword>
<dbReference type="InterPro" id="IPR010916">
    <property type="entry name" value="TonB_box_CS"/>
</dbReference>
<proteinExistence type="predicted"/>
<feature type="domain" description="TonB-dependent receptor plug" evidence="2">
    <location>
        <begin position="41"/>
        <end position="144"/>
    </location>
</feature>
<dbReference type="SUPFAM" id="SSF56935">
    <property type="entry name" value="Porins"/>
    <property type="match status" value="1"/>
</dbReference>
<name>A0A7X5N2X3_XANPE</name>
<protein>
    <submittedName>
        <fullName evidence="3">TonB-dependent receptor plug domain-containing protein</fullName>
    </submittedName>
</protein>
<keyword evidence="1" id="KW-0732">Signal</keyword>
<dbReference type="PROSITE" id="PS00430">
    <property type="entry name" value="TONB_DEPENDENT_REC_1"/>
    <property type="match status" value="1"/>
</dbReference>
<dbReference type="PANTHER" id="PTHR47234:SF3">
    <property type="entry name" value="SECRETIN_TONB SHORT N-TERMINAL DOMAIN-CONTAINING PROTEIN"/>
    <property type="match status" value="1"/>
</dbReference>
<accession>A0A7X5N2X3</accession>
<dbReference type="Gene3D" id="2.170.130.10">
    <property type="entry name" value="TonB-dependent receptor, plug domain"/>
    <property type="match status" value="1"/>
</dbReference>
<reference evidence="3 4" key="1">
    <citation type="submission" date="2019-11" db="EMBL/GenBank/DDBJ databases">
        <title>Genome-resolved metagenomics to study the prevalence of co-infection and intraspecific heterogeneity among plant pathogen metapopulations.</title>
        <authorList>
            <person name="Newberry E."/>
            <person name="Bhandari R."/>
            <person name="Kemble J."/>
            <person name="Sikora E."/>
            <person name="Potnis N."/>
        </authorList>
    </citation>
    <scope>NUCLEOTIDE SEQUENCE [LARGE SCALE GENOMIC DNA]</scope>
    <source>
        <strain evidence="3">Xp_Tom_Tuscaloosa_18b</strain>
    </source>
</reference>
<dbReference type="EMBL" id="JAAGYU010001095">
    <property type="protein sequence ID" value="NEL79944.1"/>
    <property type="molecule type" value="Genomic_DNA"/>
</dbReference>